<evidence type="ECO:0000256" key="7">
    <source>
        <dbReference type="ARBA" id="ARBA00048117"/>
    </source>
</evidence>
<dbReference type="Gene3D" id="3.30.420.40">
    <property type="match status" value="2"/>
</dbReference>
<evidence type="ECO:0000256" key="3">
    <source>
        <dbReference type="ARBA" id="ARBA00022694"/>
    </source>
</evidence>
<evidence type="ECO:0000313" key="10">
    <source>
        <dbReference type="EMBL" id="SPF47990.1"/>
    </source>
</evidence>
<dbReference type="AlphaFoldDB" id="A0A2U3L844"/>
<dbReference type="PANTHER" id="PTHR11735">
    <property type="entry name" value="TRNA N6-ADENOSINE THREONYLCARBAMOYLTRANSFERASE"/>
    <property type="match status" value="1"/>
</dbReference>
<dbReference type="EC" id="2.3.1.234" evidence="8"/>
<accession>A0A2U3L844</accession>
<keyword evidence="1 8" id="KW-0963">Cytoplasm</keyword>
<feature type="domain" description="Gcp-like" evidence="9">
    <location>
        <begin position="43"/>
        <end position="327"/>
    </location>
</feature>
<evidence type="ECO:0000256" key="6">
    <source>
        <dbReference type="ARBA" id="ARBA00023315"/>
    </source>
</evidence>
<feature type="binding site" evidence="8">
    <location>
        <position position="134"/>
    </location>
    <ligand>
        <name>Fe cation</name>
        <dbReference type="ChEBI" id="CHEBI:24875"/>
    </ligand>
</feature>
<evidence type="ECO:0000259" key="9">
    <source>
        <dbReference type="Pfam" id="PF00814"/>
    </source>
</evidence>
<dbReference type="InterPro" id="IPR022450">
    <property type="entry name" value="TsaD"/>
</dbReference>
<keyword evidence="6 8" id="KW-0012">Acyltransferase</keyword>
<dbReference type="HAMAP" id="MF_01445">
    <property type="entry name" value="TsaD"/>
    <property type="match status" value="1"/>
</dbReference>
<feature type="binding site" evidence="8">
    <location>
        <position position="199"/>
    </location>
    <ligand>
        <name>substrate</name>
    </ligand>
</feature>
<keyword evidence="4 8" id="KW-0479">Metal-binding</keyword>
<sequence length="353" mass="37311">MGGIGNGSECYMTGSQNKNVVILGVETSCDETSAAVLVNGTDLRSHIISSQIVTHQKYGGVVPEIASREHCLHLHSVVQQALDEAKVDFGGLSAIAVTYGPGLVGSLLVGVSGAKAMAYAAGIPLIGINHLEGHIYANFLHHQDLEFPLLALLVSGGHTHLILFEAHGRYQVLGHTRDDAAGEALDKVARTLGLSYPGGPQIQRVAREGEASAFKFPRAMLEPDSLDFSFSGMKSAVLNTLNSAHMRGESLSVPDIAASFQQAVVDVLVQKAIRAIERTGVKTLLLAGGVAANSLLRETLDKELSERRVRLVCPPPILCTDNGAMIATAGHYHYLAGDFAPWTLNAVPGLGLV</sequence>
<comment type="similarity">
    <text evidence="8">Belongs to the KAE1 / TsaD family.</text>
</comment>
<reference evidence="11" key="1">
    <citation type="submission" date="2018-02" db="EMBL/GenBank/DDBJ databases">
        <authorList>
            <person name="Hausmann B."/>
        </authorList>
    </citation>
    <scope>NUCLEOTIDE SEQUENCE [LARGE SCALE GENOMIC DNA]</scope>
    <source>
        <strain evidence="11">Peat soil MAG SbF1</strain>
    </source>
</reference>
<dbReference type="PRINTS" id="PR00789">
    <property type="entry name" value="OSIALOPTASE"/>
</dbReference>
<keyword evidence="3 8" id="KW-0819">tRNA processing</keyword>
<evidence type="ECO:0000313" key="11">
    <source>
        <dbReference type="Proteomes" id="UP000238916"/>
    </source>
</evidence>
<evidence type="ECO:0000256" key="1">
    <source>
        <dbReference type="ARBA" id="ARBA00022490"/>
    </source>
</evidence>
<keyword evidence="2 8" id="KW-0808">Transferase</keyword>
<comment type="cofactor">
    <cofactor evidence="8">
        <name>Fe(2+)</name>
        <dbReference type="ChEBI" id="CHEBI:29033"/>
    </cofactor>
    <text evidence="8">Binds 1 Fe(2+) ion per subunit.</text>
</comment>
<dbReference type="GO" id="GO:0002949">
    <property type="term" value="P:tRNA threonylcarbamoyladenosine modification"/>
    <property type="evidence" value="ECO:0007669"/>
    <property type="project" value="UniProtKB-UniRule"/>
</dbReference>
<comment type="caution">
    <text evidence="8">Lacks conserved residue(s) required for the propagation of feature annotation.</text>
</comment>
<dbReference type="NCBIfam" id="TIGR00329">
    <property type="entry name" value="gcp_kae1"/>
    <property type="match status" value="1"/>
</dbReference>
<evidence type="ECO:0000256" key="8">
    <source>
        <dbReference type="HAMAP-Rule" id="MF_01445"/>
    </source>
</evidence>
<dbReference type="FunFam" id="3.30.420.40:FF:000040">
    <property type="entry name" value="tRNA N6-adenosine threonylcarbamoyltransferase"/>
    <property type="match status" value="1"/>
</dbReference>
<dbReference type="InterPro" id="IPR043129">
    <property type="entry name" value="ATPase_NBD"/>
</dbReference>
<feature type="binding site" evidence="8">
    <location>
        <position position="186"/>
    </location>
    <ligand>
        <name>substrate</name>
    </ligand>
</feature>
<evidence type="ECO:0000256" key="4">
    <source>
        <dbReference type="ARBA" id="ARBA00022723"/>
    </source>
</evidence>
<comment type="subcellular location">
    <subcellularLocation>
        <location evidence="8">Cytoplasm</location>
    </subcellularLocation>
</comment>
<evidence type="ECO:0000256" key="5">
    <source>
        <dbReference type="ARBA" id="ARBA00023004"/>
    </source>
</evidence>
<dbReference type="SUPFAM" id="SSF53067">
    <property type="entry name" value="Actin-like ATPase domain"/>
    <property type="match status" value="2"/>
</dbReference>
<feature type="binding site" evidence="8">
    <location>
        <position position="293"/>
    </location>
    <ligand>
        <name>substrate</name>
    </ligand>
</feature>
<dbReference type="PANTHER" id="PTHR11735:SF6">
    <property type="entry name" value="TRNA N6-ADENOSINE THREONYLCARBAMOYLTRANSFERASE, MITOCHONDRIAL"/>
    <property type="match status" value="1"/>
</dbReference>
<comment type="function">
    <text evidence="8">Required for the formation of a threonylcarbamoyl group on adenosine at position 37 (t(6)A37) in tRNAs that read codons beginning with adenine. Is involved in the transfer of the threonylcarbamoyl moiety of threonylcarbamoyl-AMP (TC-AMP) to the N6 group of A37, together with TsaE and TsaB. TsaD likely plays a direct catalytic role in this reaction.</text>
</comment>
<dbReference type="FunFam" id="3.30.420.40:FF:000012">
    <property type="entry name" value="tRNA N6-adenosine threonylcarbamoyltransferase"/>
    <property type="match status" value="1"/>
</dbReference>
<gene>
    <name evidence="8 10" type="primary">tsaD</name>
    <name evidence="10" type="ORF">SBF1_40021</name>
</gene>
<dbReference type="GO" id="GO:0061711">
    <property type="term" value="F:tRNA N(6)-L-threonylcarbamoyladenine synthase activity"/>
    <property type="evidence" value="ECO:0007669"/>
    <property type="project" value="UniProtKB-EC"/>
</dbReference>
<dbReference type="CDD" id="cd24133">
    <property type="entry name" value="ASKHA_NBD_TsaD_bac"/>
    <property type="match status" value="1"/>
</dbReference>
<feature type="binding site" evidence="8">
    <location>
        <position position="321"/>
    </location>
    <ligand>
        <name>Fe cation</name>
        <dbReference type="ChEBI" id="CHEBI:24875"/>
    </ligand>
</feature>
<feature type="binding site" evidence="8">
    <location>
        <begin position="153"/>
        <end position="157"/>
    </location>
    <ligand>
        <name>substrate</name>
    </ligand>
</feature>
<dbReference type="EMBL" id="OMOF01000334">
    <property type="protein sequence ID" value="SPF47990.1"/>
    <property type="molecule type" value="Genomic_DNA"/>
</dbReference>
<keyword evidence="5 8" id="KW-0408">Iron</keyword>
<dbReference type="NCBIfam" id="TIGR03723">
    <property type="entry name" value="T6A_TsaD_YgjD"/>
    <property type="match status" value="1"/>
</dbReference>
<proteinExistence type="inferred from homology"/>
<dbReference type="GO" id="GO:0005506">
    <property type="term" value="F:iron ion binding"/>
    <property type="evidence" value="ECO:0007669"/>
    <property type="project" value="UniProtKB-UniRule"/>
</dbReference>
<protein>
    <recommendedName>
        <fullName evidence="8">tRNA N6-adenosine threonylcarbamoyltransferase</fullName>
        <ecNumber evidence="8">2.3.1.234</ecNumber>
    </recommendedName>
    <alternativeName>
        <fullName evidence="8">N6-L-threonylcarbamoyladenine synthase</fullName>
        <shortName evidence="8">t(6)A synthase</shortName>
    </alternativeName>
    <alternativeName>
        <fullName evidence="8">t(6)A37 threonylcarbamoyladenosine biosynthesis protein TsaD</fullName>
    </alternativeName>
    <alternativeName>
        <fullName evidence="8">tRNA threonylcarbamoyladenosine biosynthesis protein TsaD</fullName>
    </alternativeName>
</protein>
<organism evidence="10 11">
    <name type="scientific">Candidatus Desulfosporosinus infrequens</name>
    <dbReference type="NCBI Taxonomy" id="2043169"/>
    <lineage>
        <taxon>Bacteria</taxon>
        <taxon>Bacillati</taxon>
        <taxon>Bacillota</taxon>
        <taxon>Clostridia</taxon>
        <taxon>Eubacteriales</taxon>
        <taxon>Desulfitobacteriaceae</taxon>
        <taxon>Desulfosporosinus</taxon>
    </lineage>
</organism>
<name>A0A2U3L844_9FIRM</name>
<dbReference type="Pfam" id="PF00814">
    <property type="entry name" value="TsaD"/>
    <property type="match status" value="1"/>
</dbReference>
<dbReference type="GO" id="GO:0005737">
    <property type="term" value="C:cytoplasm"/>
    <property type="evidence" value="ECO:0007669"/>
    <property type="project" value="UniProtKB-SubCell"/>
</dbReference>
<comment type="catalytic activity">
    <reaction evidence="7 8">
        <text>L-threonylcarbamoyladenylate + adenosine(37) in tRNA = N(6)-L-threonylcarbamoyladenosine(37) in tRNA + AMP + H(+)</text>
        <dbReference type="Rhea" id="RHEA:37059"/>
        <dbReference type="Rhea" id="RHEA-COMP:10162"/>
        <dbReference type="Rhea" id="RHEA-COMP:10163"/>
        <dbReference type="ChEBI" id="CHEBI:15378"/>
        <dbReference type="ChEBI" id="CHEBI:73682"/>
        <dbReference type="ChEBI" id="CHEBI:74411"/>
        <dbReference type="ChEBI" id="CHEBI:74418"/>
        <dbReference type="ChEBI" id="CHEBI:456215"/>
        <dbReference type="EC" id="2.3.1.234"/>
    </reaction>
</comment>
<dbReference type="Proteomes" id="UP000238916">
    <property type="component" value="Unassembled WGS sequence"/>
</dbReference>
<dbReference type="InterPro" id="IPR017861">
    <property type="entry name" value="KAE1/TsaD"/>
</dbReference>
<dbReference type="InterPro" id="IPR000905">
    <property type="entry name" value="Gcp-like_dom"/>
</dbReference>
<feature type="binding site" evidence="8">
    <location>
        <position position="130"/>
    </location>
    <ligand>
        <name>Fe cation</name>
        <dbReference type="ChEBI" id="CHEBI:24875"/>
    </ligand>
</feature>
<evidence type="ECO:0000256" key="2">
    <source>
        <dbReference type="ARBA" id="ARBA00022679"/>
    </source>
</evidence>